<dbReference type="EMBL" id="JBHRYR010000003">
    <property type="protein sequence ID" value="MFC3853562.1"/>
    <property type="molecule type" value="Genomic_DNA"/>
</dbReference>
<dbReference type="RefSeq" id="WP_380696833.1">
    <property type="nucleotide sequence ID" value="NZ_JBHRYR010000003.1"/>
</dbReference>
<dbReference type="PROSITE" id="PS50893">
    <property type="entry name" value="ABC_TRANSPORTER_2"/>
    <property type="match status" value="1"/>
</dbReference>
<evidence type="ECO:0000256" key="3">
    <source>
        <dbReference type="ARBA" id="ARBA00022840"/>
    </source>
</evidence>
<dbReference type="InterPro" id="IPR017911">
    <property type="entry name" value="MacB-like_ATP-bd"/>
</dbReference>
<keyword evidence="1" id="KW-0813">Transport</keyword>
<evidence type="ECO:0000256" key="1">
    <source>
        <dbReference type="ARBA" id="ARBA00022448"/>
    </source>
</evidence>
<evidence type="ECO:0000256" key="2">
    <source>
        <dbReference type="ARBA" id="ARBA00022741"/>
    </source>
</evidence>
<keyword evidence="3 5" id="KW-0067">ATP-binding</keyword>
<keyword evidence="2" id="KW-0547">Nucleotide-binding</keyword>
<dbReference type="PANTHER" id="PTHR24220">
    <property type="entry name" value="IMPORT ATP-BINDING PROTEIN"/>
    <property type="match status" value="1"/>
</dbReference>
<dbReference type="InterPro" id="IPR015854">
    <property type="entry name" value="ABC_transpr_LolD-like"/>
</dbReference>
<dbReference type="InterPro" id="IPR027417">
    <property type="entry name" value="P-loop_NTPase"/>
</dbReference>
<dbReference type="Gene3D" id="3.40.50.300">
    <property type="entry name" value="P-loop containing nucleotide triphosphate hydrolases"/>
    <property type="match status" value="1"/>
</dbReference>
<name>A0ABV8A1M3_9GAMM</name>
<proteinExistence type="predicted"/>
<protein>
    <submittedName>
        <fullName evidence="5">ABC transporter ATP-binding protein</fullName>
    </submittedName>
</protein>
<comment type="caution">
    <text evidence="5">The sequence shown here is derived from an EMBL/GenBank/DDBJ whole genome shotgun (WGS) entry which is preliminary data.</text>
</comment>
<organism evidence="5 6">
    <name type="scientific">Saccharospirillum mangrovi</name>
    <dbReference type="NCBI Taxonomy" id="2161747"/>
    <lineage>
        <taxon>Bacteria</taxon>
        <taxon>Pseudomonadati</taxon>
        <taxon>Pseudomonadota</taxon>
        <taxon>Gammaproteobacteria</taxon>
        <taxon>Oceanospirillales</taxon>
        <taxon>Saccharospirillaceae</taxon>
        <taxon>Saccharospirillum</taxon>
    </lineage>
</organism>
<reference evidence="6" key="1">
    <citation type="journal article" date="2019" name="Int. J. Syst. Evol. Microbiol.">
        <title>The Global Catalogue of Microorganisms (GCM) 10K type strain sequencing project: providing services to taxonomists for standard genome sequencing and annotation.</title>
        <authorList>
            <consortium name="The Broad Institute Genomics Platform"/>
            <consortium name="The Broad Institute Genome Sequencing Center for Infectious Disease"/>
            <person name="Wu L."/>
            <person name="Ma J."/>
        </authorList>
    </citation>
    <scope>NUCLEOTIDE SEQUENCE [LARGE SCALE GENOMIC DNA]</scope>
    <source>
        <strain evidence="6">IBRC 10765</strain>
    </source>
</reference>
<accession>A0ABV8A1M3</accession>
<evidence type="ECO:0000313" key="6">
    <source>
        <dbReference type="Proteomes" id="UP001595617"/>
    </source>
</evidence>
<dbReference type="InterPro" id="IPR003593">
    <property type="entry name" value="AAA+_ATPase"/>
</dbReference>
<evidence type="ECO:0000259" key="4">
    <source>
        <dbReference type="PROSITE" id="PS50893"/>
    </source>
</evidence>
<dbReference type="SUPFAM" id="SSF52540">
    <property type="entry name" value="P-loop containing nucleoside triphosphate hydrolases"/>
    <property type="match status" value="1"/>
</dbReference>
<feature type="domain" description="ABC transporter" evidence="4">
    <location>
        <begin position="2"/>
        <end position="236"/>
    </location>
</feature>
<dbReference type="PROSITE" id="PS00211">
    <property type="entry name" value="ABC_TRANSPORTER_1"/>
    <property type="match status" value="1"/>
</dbReference>
<dbReference type="SMART" id="SM00382">
    <property type="entry name" value="AAA"/>
    <property type="match status" value="1"/>
</dbReference>
<dbReference type="GO" id="GO:0005524">
    <property type="term" value="F:ATP binding"/>
    <property type="evidence" value="ECO:0007669"/>
    <property type="project" value="UniProtKB-KW"/>
</dbReference>
<dbReference type="InterPro" id="IPR017871">
    <property type="entry name" value="ABC_transporter-like_CS"/>
</dbReference>
<gene>
    <name evidence="5" type="ORF">ACFOOG_12015</name>
</gene>
<dbReference type="PANTHER" id="PTHR24220:SF659">
    <property type="entry name" value="TRANSPORTER, PUTATIVE-RELATED"/>
    <property type="match status" value="1"/>
</dbReference>
<keyword evidence="6" id="KW-1185">Reference proteome</keyword>
<sequence length="237" mass="26220">MLTLQHIAKAYRVGALPQPVLRDAELTLHAGEFTALVGPSGSGKSTLLNICGLIDRPDSGHIHWQGQDITHHNHAEWTQLRRNAIGFIFQGFNLIPVMTVWDNVAYPLWLTHTPQAEIDDAVAAVLQAVGLTDMARKRPDELSGGQRQRVAIARALVKRPNLIVADEPTASLDQDTALNVIQLLRELARSYGSAVVVATHDDRLLPFCDHLYRMDHGRILPVPNQINHVQTPIEETA</sequence>
<dbReference type="Pfam" id="PF00005">
    <property type="entry name" value="ABC_tran"/>
    <property type="match status" value="1"/>
</dbReference>
<evidence type="ECO:0000313" key="5">
    <source>
        <dbReference type="EMBL" id="MFC3853562.1"/>
    </source>
</evidence>
<dbReference type="InterPro" id="IPR003439">
    <property type="entry name" value="ABC_transporter-like_ATP-bd"/>
</dbReference>
<dbReference type="Proteomes" id="UP001595617">
    <property type="component" value="Unassembled WGS sequence"/>
</dbReference>
<dbReference type="CDD" id="cd03255">
    <property type="entry name" value="ABC_MJ0796_LolCDE_FtsE"/>
    <property type="match status" value="1"/>
</dbReference>